<dbReference type="EMBL" id="PRLP01000106">
    <property type="protein sequence ID" value="PPC75252.1"/>
    <property type="molecule type" value="Genomic_DNA"/>
</dbReference>
<evidence type="ECO:0000256" key="4">
    <source>
        <dbReference type="ARBA" id="ARBA00022692"/>
    </source>
</evidence>
<dbReference type="InterPro" id="IPR039426">
    <property type="entry name" value="TonB-dep_rcpt-like"/>
</dbReference>
<comment type="similarity">
    <text evidence="7">Belongs to the TonB-dependent receptor family.</text>
</comment>
<dbReference type="AlphaFoldDB" id="A0A2S5KKJ9"/>
<evidence type="ECO:0000259" key="9">
    <source>
        <dbReference type="SMART" id="SM00965"/>
    </source>
</evidence>
<dbReference type="OrthoDB" id="9766643at2"/>
<evidence type="ECO:0000256" key="7">
    <source>
        <dbReference type="PROSITE-ProRule" id="PRU01360"/>
    </source>
</evidence>
<evidence type="ECO:0000313" key="10">
    <source>
        <dbReference type="EMBL" id="PPC75252.1"/>
    </source>
</evidence>
<proteinExistence type="inferred from homology"/>
<dbReference type="Gene3D" id="2.170.130.10">
    <property type="entry name" value="TonB-dependent receptor, plug domain"/>
    <property type="match status" value="1"/>
</dbReference>
<reference evidence="10 11" key="1">
    <citation type="submission" date="2018-02" db="EMBL/GenBank/DDBJ databases">
        <title>novel marine gammaproteobacteria from coastal saline agro ecosystem.</title>
        <authorList>
            <person name="Krishnan R."/>
            <person name="Ramesh Kumar N."/>
        </authorList>
    </citation>
    <scope>NUCLEOTIDE SEQUENCE [LARGE SCALE GENOMIC DNA]</scope>
    <source>
        <strain evidence="10 11">228</strain>
    </source>
</reference>
<keyword evidence="2 7" id="KW-0813">Transport</keyword>
<evidence type="ECO:0000256" key="2">
    <source>
        <dbReference type="ARBA" id="ARBA00022448"/>
    </source>
</evidence>
<dbReference type="Pfam" id="PF07715">
    <property type="entry name" value="Plug"/>
    <property type="match status" value="1"/>
</dbReference>
<dbReference type="InterPro" id="IPR012910">
    <property type="entry name" value="Plug_dom"/>
</dbReference>
<evidence type="ECO:0000313" key="11">
    <source>
        <dbReference type="Proteomes" id="UP000238196"/>
    </source>
</evidence>
<comment type="caution">
    <text evidence="10">The sequence shown here is derived from an EMBL/GenBank/DDBJ whole genome shotgun (WGS) entry which is preliminary data.</text>
</comment>
<name>A0A2S5KKJ9_9PROT</name>
<evidence type="ECO:0000256" key="1">
    <source>
        <dbReference type="ARBA" id="ARBA00004571"/>
    </source>
</evidence>
<dbReference type="Gene3D" id="3.55.50.30">
    <property type="match status" value="1"/>
</dbReference>
<keyword evidence="3 7" id="KW-1134">Transmembrane beta strand</keyword>
<keyword evidence="5 7" id="KW-0472">Membrane</keyword>
<evidence type="ECO:0000256" key="6">
    <source>
        <dbReference type="ARBA" id="ARBA00023237"/>
    </source>
</evidence>
<evidence type="ECO:0000256" key="5">
    <source>
        <dbReference type="ARBA" id="ARBA00023136"/>
    </source>
</evidence>
<dbReference type="InterPro" id="IPR036942">
    <property type="entry name" value="Beta-barrel_TonB_sf"/>
</dbReference>
<organism evidence="10 11">
    <name type="scientific">Proteobacteria bacterium 228</name>
    <dbReference type="NCBI Taxonomy" id="2083153"/>
    <lineage>
        <taxon>Bacteria</taxon>
        <taxon>Pseudomonadati</taxon>
        <taxon>Pseudomonadota</taxon>
    </lineage>
</organism>
<dbReference type="InterPro" id="IPR011662">
    <property type="entry name" value="Secretin/TonB_short_N"/>
</dbReference>
<dbReference type="InterPro" id="IPR037066">
    <property type="entry name" value="Plug_dom_sf"/>
</dbReference>
<keyword evidence="6 7" id="KW-0998">Cell outer membrane</keyword>
<protein>
    <recommendedName>
        <fullName evidence="9">Secretin/TonB short N-terminal domain-containing protein</fullName>
    </recommendedName>
</protein>
<evidence type="ECO:0000256" key="3">
    <source>
        <dbReference type="ARBA" id="ARBA00022452"/>
    </source>
</evidence>
<accession>A0A2S5KKJ9</accession>
<dbReference type="Pfam" id="PF07660">
    <property type="entry name" value="STN"/>
    <property type="match status" value="1"/>
</dbReference>
<keyword evidence="4 7" id="KW-0812">Transmembrane</keyword>
<dbReference type="SUPFAM" id="SSF56935">
    <property type="entry name" value="Porins"/>
    <property type="match status" value="1"/>
</dbReference>
<comment type="subcellular location">
    <subcellularLocation>
        <location evidence="1 7">Cell outer membrane</location>
        <topology evidence="1 7">Multi-pass membrane protein</topology>
    </subcellularLocation>
</comment>
<dbReference type="SMART" id="SM00965">
    <property type="entry name" value="STN"/>
    <property type="match status" value="1"/>
</dbReference>
<evidence type="ECO:0000256" key="8">
    <source>
        <dbReference type="SAM" id="MobiDB-lite"/>
    </source>
</evidence>
<sequence>MTVTSHRPHRRRRAVLKPLALAIHLGCLSLTGLALPAFAEAESAMLGQVHQYAIAAGPLNAALNQFARDSGLYISGLGELTQGKQTAGLQGRYAAGEALQRLLAGSGLGYRLSGERAVVLQPRIQSGRDENNDLILAPVTIEASSETVFGDNGEGGMGVSVYNQKTIEAIPTGAGNLTDLLQINPAVDYSRSSSNSASSGSMRPDEISIHGQAFYQNAFIIDGIDTTSDLNPGSGGDTYSNPITPTNLSMLGGSSPQSYYVDLDALEMVKVHDSNISAAYGGFTGGVVEARLKRYSGEDSVAIKYGMQSDAWESFHVAAEDEEDFSNADSYDGSFTPDYRKQNFSLTALQGISDNLGATVTLSRRTSRFRQQYENAADEVRDIYYNDTIDNLMGRFDMAVNDRLDLGLSYRYANRFHDGLTSSTYDGTFEKAHQGYGLGAEMAYRFDQSKLQMQLAFDRAADTLKSDSATFAYHPSANYYDSPAYAGAYGDVNQQQDTYTFKVDWQRDAIQWGPTRHQLSAGSNLRYINAYYELPRDIESYIYSCISGSAASGCNDSNGDGVHDSSDEYLRTYAVNEANQLSKEYGQLSLYVQDEISLGKWQLTAGLRADQETLLDNLDLSPRLALQWDAFGDKSTVLMAGASRYYGRSFLRYAINDTLRSWRTSTTYNSDGSVRSTSQTSDRSLQDYNLRTPYSDELALGITQQLGPVAATLKYVNRESRDGVQRTRDDDGLYYYTNEGRSSTDEITLEVSSRDALQLWGSQTRALLGIGWKQSESNAQSSEDSYDETYTDEQIYYHGNLIYSDQLPAWDYNIPFTVKFSTVTEIPGWHLTWSNFVNLRSGGTTAVDSGEDYTGSDGGSYDIYEDRNFDDLITLDTRFQWRPPLFSKYQGYVQLEVNNLLDDVVDTSTSSSSTSYTAGRRASVEVGLRF</sequence>
<dbReference type="Proteomes" id="UP000238196">
    <property type="component" value="Unassembled WGS sequence"/>
</dbReference>
<gene>
    <name evidence="10" type="ORF">C4K68_21685</name>
</gene>
<feature type="domain" description="Secretin/TonB short N-terminal" evidence="9">
    <location>
        <begin position="72"/>
        <end position="123"/>
    </location>
</feature>
<dbReference type="PROSITE" id="PS52016">
    <property type="entry name" value="TONB_DEPENDENT_REC_3"/>
    <property type="match status" value="1"/>
</dbReference>
<dbReference type="GO" id="GO:0009279">
    <property type="term" value="C:cell outer membrane"/>
    <property type="evidence" value="ECO:0007669"/>
    <property type="project" value="UniProtKB-SubCell"/>
</dbReference>
<feature type="region of interest" description="Disordered" evidence="8">
    <location>
        <begin position="667"/>
        <end position="686"/>
    </location>
</feature>
<dbReference type="Gene3D" id="2.40.170.20">
    <property type="entry name" value="TonB-dependent receptor, beta-barrel domain"/>
    <property type="match status" value="1"/>
</dbReference>